<dbReference type="RefSeq" id="XP_014480691.1">
    <property type="nucleotide sequence ID" value="XM_014625205.1"/>
</dbReference>
<dbReference type="GeneID" id="106747564"/>
<name>A0A6P3XQN3_DINQU</name>
<evidence type="ECO:0000313" key="1">
    <source>
        <dbReference type="Proteomes" id="UP000515204"/>
    </source>
</evidence>
<protein>
    <submittedName>
        <fullName evidence="2">Uncharacterized protein LOC106747564</fullName>
    </submittedName>
</protein>
<organism evidence="1 2">
    <name type="scientific">Dinoponera quadriceps</name>
    <name type="common">South American ant</name>
    <dbReference type="NCBI Taxonomy" id="609295"/>
    <lineage>
        <taxon>Eukaryota</taxon>
        <taxon>Metazoa</taxon>
        <taxon>Ecdysozoa</taxon>
        <taxon>Arthropoda</taxon>
        <taxon>Hexapoda</taxon>
        <taxon>Insecta</taxon>
        <taxon>Pterygota</taxon>
        <taxon>Neoptera</taxon>
        <taxon>Endopterygota</taxon>
        <taxon>Hymenoptera</taxon>
        <taxon>Apocrita</taxon>
        <taxon>Aculeata</taxon>
        <taxon>Formicoidea</taxon>
        <taxon>Formicidae</taxon>
        <taxon>Ponerinae</taxon>
        <taxon>Ponerini</taxon>
        <taxon>Dinoponera</taxon>
    </lineage>
</organism>
<sequence>MVLGDRAAIIPRVQWRLRRRFYFQLVQFDGRVEFKVEKYQQTSRSRDRFGLICCADCREFMSRGRRGNAKMGFDRCQQIESTTHRQASTSRIYRFDIEDGKDDKS</sequence>
<gene>
    <name evidence="2" type="primary">LOC106747564</name>
</gene>
<dbReference type="Proteomes" id="UP000515204">
    <property type="component" value="Unplaced"/>
</dbReference>
<proteinExistence type="predicted"/>
<reference evidence="2" key="1">
    <citation type="submission" date="2025-08" db="UniProtKB">
        <authorList>
            <consortium name="RefSeq"/>
        </authorList>
    </citation>
    <scope>IDENTIFICATION</scope>
</reference>
<dbReference type="KEGG" id="dqu:106747564"/>
<evidence type="ECO:0000313" key="2">
    <source>
        <dbReference type="RefSeq" id="XP_014480691.1"/>
    </source>
</evidence>
<keyword evidence="1" id="KW-1185">Reference proteome</keyword>
<dbReference type="AlphaFoldDB" id="A0A6P3XQN3"/>
<accession>A0A6P3XQN3</accession>